<organism evidence="1 2">
    <name type="scientific">Streptomyces flavalbus</name>
    <dbReference type="NCBI Taxonomy" id="2665155"/>
    <lineage>
        <taxon>Bacteria</taxon>
        <taxon>Bacillati</taxon>
        <taxon>Actinomycetota</taxon>
        <taxon>Actinomycetes</taxon>
        <taxon>Kitasatosporales</taxon>
        <taxon>Streptomycetaceae</taxon>
        <taxon>Streptomyces</taxon>
    </lineage>
</organism>
<dbReference type="RefSeq" id="WP_381617884.1">
    <property type="nucleotide sequence ID" value="NZ_JBHTEB010000001.1"/>
</dbReference>
<proteinExistence type="predicted"/>
<comment type="caution">
    <text evidence="1">The sequence shown here is derived from an EMBL/GenBank/DDBJ whole genome shotgun (WGS) entry which is preliminary data.</text>
</comment>
<accession>A0ABW2WJ77</accession>
<reference evidence="2" key="1">
    <citation type="journal article" date="2019" name="Int. J. Syst. Evol. Microbiol.">
        <title>The Global Catalogue of Microorganisms (GCM) 10K type strain sequencing project: providing services to taxonomists for standard genome sequencing and annotation.</title>
        <authorList>
            <consortium name="The Broad Institute Genomics Platform"/>
            <consortium name="The Broad Institute Genome Sequencing Center for Infectious Disease"/>
            <person name="Wu L."/>
            <person name="Ma J."/>
        </authorList>
    </citation>
    <scope>NUCLEOTIDE SEQUENCE [LARGE SCALE GENOMIC DNA]</scope>
    <source>
        <strain evidence="2">CGMCC 4.7400</strain>
    </source>
</reference>
<evidence type="ECO:0000313" key="2">
    <source>
        <dbReference type="Proteomes" id="UP001597023"/>
    </source>
</evidence>
<sequence length="50" mass="5564">MAFMVQRGILGTGEPIPGGNREELLLFSSRLDPCDLEQQHVSSTIDFVRC</sequence>
<name>A0ABW2WJ77_9ACTN</name>
<dbReference type="Proteomes" id="UP001597023">
    <property type="component" value="Unassembled WGS sequence"/>
</dbReference>
<dbReference type="EMBL" id="JBHTEB010000001">
    <property type="protein sequence ID" value="MFD0319366.1"/>
    <property type="molecule type" value="Genomic_DNA"/>
</dbReference>
<evidence type="ECO:0000313" key="1">
    <source>
        <dbReference type="EMBL" id="MFD0319366.1"/>
    </source>
</evidence>
<gene>
    <name evidence="1" type="ORF">ACFQZ6_35175</name>
</gene>
<protein>
    <submittedName>
        <fullName evidence="1">Uncharacterized protein</fullName>
    </submittedName>
</protein>
<keyword evidence="2" id="KW-1185">Reference proteome</keyword>